<keyword evidence="5 8" id="KW-0067">ATP-binding</keyword>
<evidence type="ECO:0000256" key="2">
    <source>
        <dbReference type="ARBA" id="ARBA00005417"/>
    </source>
</evidence>
<keyword evidence="4" id="KW-0547">Nucleotide-binding</keyword>
<dbReference type="InterPro" id="IPR003439">
    <property type="entry name" value="ABC_transporter-like_ATP-bd"/>
</dbReference>
<organism evidence="8 9">
    <name type="scientific">Corynebacterium belfantii</name>
    <dbReference type="NCBI Taxonomy" id="2014537"/>
    <lineage>
        <taxon>Bacteria</taxon>
        <taxon>Bacillati</taxon>
        <taxon>Actinomycetota</taxon>
        <taxon>Actinomycetes</taxon>
        <taxon>Mycobacteriales</taxon>
        <taxon>Corynebacteriaceae</taxon>
        <taxon>Corynebacterium</taxon>
    </lineage>
</organism>
<dbReference type="InterPro" id="IPR050763">
    <property type="entry name" value="ABC_transporter_ATP-binding"/>
</dbReference>
<dbReference type="PANTHER" id="PTHR42711:SF5">
    <property type="entry name" value="ABC TRANSPORTER ATP-BINDING PROTEIN NATA"/>
    <property type="match status" value="1"/>
</dbReference>
<dbReference type="InterPro" id="IPR027417">
    <property type="entry name" value="P-loop_NTPase"/>
</dbReference>
<protein>
    <submittedName>
        <fullName evidence="8">ABC transporter ATP-binding protein</fullName>
    </submittedName>
</protein>
<dbReference type="PROSITE" id="PS50893">
    <property type="entry name" value="ABC_TRANSPORTER_2"/>
    <property type="match status" value="1"/>
</dbReference>
<dbReference type="InterPro" id="IPR003593">
    <property type="entry name" value="AAA+_ATPase"/>
</dbReference>
<comment type="similarity">
    <text evidence="2">Belongs to the ABC transporter superfamily.</text>
</comment>
<comment type="caution">
    <text evidence="8">The sequence shown here is derived from an EMBL/GenBank/DDBJ whole genome shotgun (WGS) entry which is preliminary data.</text>
</comment>
<dbReference type="GO" id="GO:0005524">
    <property type="term" value="F:ATP binding"/>
    <property type="evidence" value="ECO:0007669"/>
    <property type="project" value="UniProtKB-KW"/>
</dbReference>
<dbReference type="SUPFAM" id="SSF52540">
    <property type="entry name" value="P-loop containing nucleoside triphosphate hydrolases"/>
    <property type="match status" value="1"/>
</dbReference>
<dbReference type="Gene3D" id="3.40.50.300">
    <property type="entry name" value="P-loop containing nucleotide triphosphate hydrolases"/>
    <property type="match status" value="1"/>
</dbReference>
<dbReference type="PANTHER" id="PTHR42711">
    <property type="entry name" value="ABC TRANSPORTER ATP-BINDING PROTEIN"/>
    <property type="match status" value="1"/>
</dbReference>
<keyword evidence="6" id="KW-0046">Antibiotic resistance</keyword>
<gene>
    <name evidence="8" type="ORF">I4J41_10470</name>
</gene>
<dbReference type="Pfam" id="PF00005">
    <property type="entry name" value="ABC_tran"/>
    <property type="match status" value="1"/>
</dbReference>
<reference evidence="8 9" key="1">
    <citation type="journal article" date="2020" name="J. Clin. Microbiol.">
        <title>Assessing the Genetic Diversity of Austrian Corynebacterium diphtheriae Clinical Isolates, 2011-2019.</title>
        <authorList>
            <person name="Schaeffer J."/>
            <person name="Huhulescu S."/>
            <person name="Stoeger A."/>
            <person name="Allerberger F."/>
            <person name="Ruppitsch W."/>
        </authorList>
    </citation>
    <scope>NUCLEOTIDE SEQUENCE [LARGE SCALE GENOMIC DNA]</scope>
    <source>
        <strain evidence="8 9">04-17</strain>
    </source>
</reference>
<dbReference type="SMART" id="SM00382">
    <property type="entry name" value="AAA"/>
    <property type="match status" value="1"/>
</dbReference>
<feature type="domain" description="ABC transporter" evidence="7">
    <location>
        <begin position="5"/>
        <end position="229"/>
    </location>
</feature>
<dbReference type="RefSeq" id="WP_088267933.1">
    <property type="nucleotide sequence ID" value="NZ_JBGNFP010000045.1"/>
</dbReference>
<evidence type="ECO:0000256" key="1">
    <source>
        <dbReference type="ARBA" id="ARBA00004202"/>
    </source>
</evidence>
<keyword evidence="9" id="KW-1185">Reference proteome</keyword>
<evidence type="ECO:0000256" key="3">
    <source>
        <dbReference type="ARBA" id="ARBA00022448"/>
    </source>
</evidence>
<dbReference type="CDD" id="cd03230">
    <property type="entry name" value="ABC_DR_subfamily_A"/>
    <property type="match status" value="1"/>
</dbReference>
<evidence type="ECO:0000259" key="7">
    <source>
        <dbReference type="PROSITE" id="PS50893"/>
    </source>
</evidence>
<keyword evidence="3" id="KW-0813">Transport</keyword>
<dbReference type="Proteomes" id="UP000615580">
    <property type="component" value="Unassembled WGS sequence"/>
</dbReference>
<evidence type="ECO:0000313" key="9">
    <source>
        <dbReference type="Proteomes" id="UP000615580"/>
    </source>
</evidence>
<evidence type="ECO:0000256" key="5">
    <source>
        <dbReference type="ARBA" id="ARBA00022840"/>
    </source>
</evidence>
<evidence type="ECO:0000256" key="4">
    <source>
        <dbReference type="ARBA" id="ARBA00022741"/>
    </source>
</evidence>
<dbReference type="EMBL" id="JADQUG010000052">
    <property type="protein sequence ID" value="MBG9354978.1"/>
    <property type="molecule type" value="Genomic_DNA"/>
</dbReference>
<evidence type="ECO:0000313" key="8">
    <source>
        <dbReference type="EMBL" id="MBG9354978.1"/>
    </source>
</evidence>
<sequence length="301" mass="33343">MNAIFQCNKVTKTFARFTAVRDVDFCLAPGEVLGYLGPNGAGKSTTIRMLMGLTRPTKGFVRVLGRDPAADPAVRARIGYCPGELRLDDRLTIAETLDTWRRIRGGVEQKYLGDLMQRFEVDPRKSVRSLSTGNRRKVGLIGAFMGRPELLVLDEPTNGLDPLMQRNFADTLAEAVADGASVLLSSHVLSEVERLATRLVILRRGQIVADGPIDQFRGQSVQEVEATLGCEAPANTFQQLTGAEDVFIDGCELHLRWRGPVDELVRVLGRCNVQTLRIHEPNLESSFTEFYQDDIAKEIAQ</sequence>
<comment type="subcellular location">
    <subcellularLocation>
        <location evidence="1">Cell membrane</location>
        <topology evidence="1">Peripheral membrane protein</topology>
    </subcellularLocation>
</comment>
<evidence type="ECO:0000256" key="6">
    <source>
        <dbReference type="ARBA" id="ARBA00023251"/>
    </source>
</evidence>
<name>A0ABS0LE58_9CORY</name>
<proteinExistence type="inferred from homology"/>
<accession>A0ABS0LE58</accession>